<name>A0ABQ9V210_SAGOE</name>
<dbReference type="InterPro" id="IPR000602">
    <property type="entry name" value="Glyco_hydro_38_N"/>
</dbReference>
<accession>A0ABQ9V210</accession>
<dbReference type="InterPro" id="IPR027291">
    <property type="entry name" value="Glyco_hydro_38_N_sf"/>
</dbReference>
<comment type="caution">
    <text evidence="4">The sequence shown here is derived from an EMBL/GenBank/DDBJ whole genome shotgun (WGS) entry which is preliminary data.</text>
</comment>
<keyword evidence="5" id="KW-1185">Reference proteome</keyword>
<dbReference type="Gene3D" id="3.20.110.10">
    <property type="entry name" value="Glycoside hydrolase 38, N terminal domain"/>
    <property type="match status" value="1"/>
</dbReference>
<evidence type="ECO:0000313" key="4">
    <source>
        <dbReference type="EMBL" id="KAK2103409.1"/>
    </source>
</evidence>
<gene>
    <name evidence="4" type="primary">MAN2C1_6</name>
    <name evidence="4" type="ORF">P7K49_017265</name>
</gene>
<dbReference type="InterPro" id="IPR037094">
    <property type="entry name" value="Glyco_hydro_38_cen_sf"/>
</dbReference>
<dbReference type="SUPFAM" id="SSF88688">
    <property type="entry name" value="Families 57/38 glycoside transferase middle domain"/>
    <property type="match status" value="1"/>
</dbReference>
<keyword evidence="1" id="KW-0378">Hydrolase</keyword>
<dbReference type="InterPro" id="IPR028995">
    <property type="entry name" value="Glyco_hydro_57/38_cen_sf"/>
</dbReference>
<dbReference type="PANTHER" id="PTHR46017">
    <property type="entry name" value="ALPHA-MANNOSIDASE 2C1"/>
    <property type="match status" value="1"/>
</dbReference>
<dbReference type="InterPro" id="IPR011330">
    <property type="entry name" value="Glyco_hydro/deAcase_b/a-brl"/>
</dbReference>
<organism evidence="4 5">
    <name type="scientific">Saguinus oedipus</name>
    <name type="common">Cotton-top tamarin</name>
    <name type="synonym">Oedipomidas oedipus</name>
    <dbReference type="NCBI Taxonomy" id="9490"/>
    <lineage>
        <taxon>Eukaryota</taxon>
        <taxon>Metazoa</taxon>
        <taxon>Chordata</taxon>
        <taxon>Craniata</taxon>
        <taxon>Vertebrata</taxon>
        <taxon>Euteleostomi</taxon>
        <taxon>Mammalia</taxon>
        <taxon>Eutheria</taxon>
        <taxon>Euarchontoglires</taxon>
        <taxon>Primates</taxon>
        <taxon>Haplorrhini</taxon>
        <taxon>Platyrrhini</taxon>
        <taxon>Cebidae</taxon>
        <taxon>Callitrichinae</taxon>
        <taxon>Saguinus</taxon>
    </lineage>
</organism>
<dbReference type="InterPro" id="IPR015341">
    <property type="entry name" value="Glyco_hydro_38_cen"/>
</dbReference>
<protein>
    <submittedName>
        <fullName evidence="4">Alpha-mannosidase 2C1</fullName>
    </submittedName>
</protein>
<keyword evidence="2" id="KW-0326">Glycosidase</keyword>
<sequence length="574" mass="63470">MIKEKHAELERALGQRARRTAPRFQVWVTLGKPLPSSASSDVFSSTICLQLRPLTMPPALPALLNKAVGKSTWLWPFKETVRKCAWSWLTALQLMERNPEFIFACSQAQQLEWVKSHYPGLYSRLQEFASRGQFVPVGGTWVEMSRAPPEADGQSGLKDGHFLRSGWSWHVRAALASPAGLGWPEHRCSPSGTDLCCLPLPSLQDGNLPSGEAMVRQFLQGQNFFLQEFGKMCSEVGRELLQQAVGKWGWREARSAVGLGPRGDRWEPWFLYSRTFFPTVLAAGHLRLLSTAPPDYAWLWHQVLSHPEIELEFGELLPGLACSRLTRSSLPSPVQVLKTVANNQDKGRANHSAFLFGFGDGGGGPTQTMLDCLKRLSSTDGLPRVQLSSPRQLFSALESSSGQLCMWVGELFLELHNGTYTTHAQVRDWLQGHAEKIKKGNRECEWILHDVELLSSLALARSAQFLYPAAQLQHLWSLSIPALGPCRLLLLNQFHDVVTGSCIQMVAEDAMCHYEASLSSDIRSHGNTLLSNAATDLCAGEPGPEGLLINTLPWKCTEVMALPKMGGAHSLGMS</sequence>
<reference evidence="4 5" key="1">
    <citation type="submission" date="2023-05" db="EMBL/GenBank/DDBJ databases">
        <title>B98-5 Cell Line De Novo Hybrid Assembly: An Optical Mapping Approach.</title>
        <authorList>
            <person name="Kananen K."/>
            <person name="Auerbach J.A."/>
            <person name="Kautto E."/>
            <person name="Blachly J.S."/>
        </authorList>
    </citation>
    <scope>NUCLEOTIDE SEQUENCE [LARGE SCALE GENOMIC DNA]</scope>
    <source>
        <strain evidence="4">B95-8</strain>
        <tissue evidence="4">Cell line</tissue>
    </source>
</reference>
<evidence type="ECO:0000256" key="2">
    <source>
        <dbReference type="ARBA" id="ARBA00023295"/>
    </source>
</evidence>
<dbReference type="Pfam" id="PF01074">
    <property type="entry name" value="Glyco_hydro_38N"/>
    <property type="match status" value="2"/>
</dbReference>
<evidence type="ECO:0000256" key="1">
    <source>
        <dbReference type="ARBA" id="ARBA00022801"/>
    </source>
</evidence>
<dbReference type="Pfam" id="PF09261">
    <property type="entry name" value="Alpha-mann_mid"/>
    <property type="match status" value="1"/>
</dbReference>
<dbReference type="Proteomes" id="UP001266305">
    <property type="component" value="Unassembled WGS sequence"/>
</dbReference>
<evidence type="ECO:0000259" key="3">
    <source>
        <dbReference type="SMART" id="SM00872"/>
    </source>
</evidence>
<dbReference type="SUPFAM" id="SSF88713">
    <property type="entry name" value="Glycoside hydrolase/deacetylase"/>
    <property type="match status" value="3"/>
</dbReference>
<dbReference type="Gene3D" id="1.20.1270.50">
    <property type="entry name" value="Glycoside hydrolase family 38, central domain"/>
    <property type="match status" value="1"/>
</dbReference>
<evidence type="ECO:0000313" key="5">
    <source>
        <dbReference type="Proteomes" id="UP001266305"/>
    </source>
</evidence>
<dbReference type="PANTHER" id="PTHR46017:SF1">
    <property type="entry name" value="ALPHA-MANNOSIDASE 2C1"/>
    <property type="match status" value="1"/>
</dbReference>
<dbReference type="EMBL" id="JASSZA010000008">
    <property type="protein sequence ID" value="KAK2103409.1"/>
    <property type="molecule type" value="Genomic_DNA"/>
</dbReference>
<dbReference type="SMART" id="SM00872">
    <property type="entry name" value="Alpha-mann_mid"/>
    <property type="match status" value="1"/>
</dbReference>
<proteinExistence type="predicted"/>
<feature type="domain" description="Glycoside hydrolase family 38 central" evidence="3">
    <location>
        <begin position="414"/>
        <end position="514"/>
    </location>
</feature>